<organism evidence="1 2">
    <name type="scientific">Avena sativa</name>
    <name type="common">Oat</name>
    <dbReference type="NCBI Taxonomy" id="4498"/>
    <lineage>
        <taxon>Eukaryota</taxon>
        <taxon>Viridiplantae</taxon>
        <taxon>Streptophyta</taxon>
        <taxon>Embryophyta</taxon>
        <taxon>Tracheophyta</taxon>
        <taxon>Spermatophyta</taxon>
        <taxon>Magnoliopsida</taxon>
        <taxon>Liliopsida</taxon>
        <taxon>Poales</taxon>
        <taxon>Poaceae</taxon>
        <taxon>BOP clade</taxon>
        <taxon>Pooideae</taxon>
        <taxon>Poodae</taxon>
        <taxon>Poeae</taxon>
        <taxon>Poeae Chloroplast Group 1 (Aveneae type)</taxon>
        <taxon>Aveninae</taxon>
        <taxon>Avena</taxon>
    </lineage>
</organism>
<dbReference type="Proteomes" id="UP001732700">
    <property type="component" value="Chromosome 3A"/>
</dbReference>
<proteinExistence type="predicted"/>
<sequence>MNIVLVAALVICFVSHETDTATAWNDQDFFRNCPPSRCNKDGPEIRFPLRLDSSNTSSSCGATCAKLACSGQDTIMLHPFLGPCIVTAINYTGATLNITPLTSACTMIQKFISTNPLLADTGHCCTLHYSRTGKLVGCLREFTPSGITDFPVYDDRGSYYASVSAADTIAGPLPCLSNTTYFSYLVDAYAYMYDLPLGCKVISDAAIPVFGIGYDGSTTKKVGEGTTLRFYDIAANWSEPEPSSVPYQCQKCEQNGQRCAFSSQRNITFCLSQPHKGTMNF</sequence>
<reference evidence="1" key="1">
    <citation type="submission" date="2021-05" db="EMBL/GenBank/DDBJ databases">
        <authorList>
            <person name="Scholz U."/>
            <person name="Mascher M."/>
            <person name="Fiebig A."/>
        </authorList>
    </citation>
    <scope>NUCLEOTIDE SEQUENCE [LARGE SCALE GENOMIC DNA]</scope>
</reference>
<evidence type="ECO:0000313" key="2">
    <source>
        <dbReference type="Proteomes" id="UP001732700"/>
    </source>
</evidence>
<evidence type="ECO:0000313" key="1">
    <source>
        <dbReference type="EnsemblPlants" id="AVESA.00010b.r2.3AG0410150.1.CDS.1"/>
    </source>
</evidence>
<name>A0ACD5VCX2_AVESA</name>
<accession>A0ACD5VCX2</accession>
<dbReference type="EnsemblPlants" id="AVESA.00010b.r2.3AG0410150.1">
    <property type="protein sequence ID" value="AVESA.00010b.r2.3AG0410150.1.CDS.1"/>
    <property type="gene ID" value="AVESA.00010b.r2.3AG0410150"/>
</dbReference>
<protein>
    <submittedName>
        <fullName evidence="1">Uncharacterized protein</fullName>
    </submittedName>
</protein>
<reference evidence="1" key="2">
    <citation type="submission" date="2025-09" db="UniProtKB">
        <authorList>
            <consortium name="EnsemblPlants"/>
        </authorList>
    </citation>
    <scope>IDENTIFICATION</scope>
</reference>
<keyword evidence="2" id="KW-1185">Reference proteome</keyword>